<feature type="compositionally biased region" description="Low complexity" evidence="1">
    <location>
        <begin position="148"/>
        <end position="169"/>
    </location>
</feature>
<accession>A0A9W6S261</accession>
<evidence type="ECO:0008006" key="4">
    <source>
        <dbReference type="Google" id="ProtNLM"/>
    </source>
</evidence>
<feature type="region of interest" description="Disordered" evidence="1">
    <location>
        <begin position="132"/>
        <end position="210"/>
    </location>
</feature>
<proteinExistence type="predicted"/>
<keyword evidence="3" id="KW-1185">Reference proteome</keyword>
<comment type="caution">
    <text evidence="2">The sequence shown here is derived from an EMBL/GenBank/DDBJ whole genome shotgun (WGS) entry which is preliminary data.</text>
</comment>
<protein>
    <recommendedName>
        <fullName evidence="4">Aminoglycoside phosphotransferase domain-containing protein</fullName>
    </recommendedName>
</protein>
<evidence type="ECO:0000256" key="1">
    <source>
        <dbReference type="SAM" id="MobiDB-lite"/>
    </source>
</evidence>
<dbReference type="Proteomes" id="UP001165074">
    <property type="component" value="Unassembled WGS sequence"/>
</dbReference>
<feature type="compositionally biased region" description="Pro residues" evidence="1">
    <location>
        <begin position="201"/>
        <end position="210"/>
    </location>
</feature>
<organism evidence="2 3">
    <name type="scientific">Actinoallomurus iriomotensis</name>
    <dbReference type="NCBI Taxonomy" id="478107"/>
    <lineage>
        <taxon>Bacteria</taxon>
        <taxon>Bacillati</taxon>
        <taxon>Actinomycetota</taxon>
        <taxon>Actinomycetes</taxon>
        <taxon>Streptosporangiales</taxon>
        <taxon>Thermomonosporaceae</taxon>
        <taxon>Actinoallomurus</taxon>
    </lineage>
</organism>
<feature type="compositionally biased region" description="Low complexity" evidence="1">
    <location>
        <begin position="64"/>
        <end position="86"/>
    </location>
</feature>
<evidence type="ECO:0000313" key="2">
    <source>
        <dbReference type="EMBL" id="GLY86044.1"/>
    </source>
</evidence>
<evidence type="ECO:0000313" key="3">
    <source>
        <dbReference type="Proteomes" id="UP001165074"/>
    </source>
</evidence>
<sequence length="210" mass="22092">MTHAEIEVTAELVRDLLRDQHPDLADYPVRLGARGWDNQLWRLGDDLGPVALGDAGRGRAAAQGAHLAARPRSSPPAAGSRSATSRRALRPFPRPWIVTTWVPGTPADHAPVTRAAEAATALAAFLTALHRPAPEHAPASRDRGGRWPTTPRVSSSNSPRPPSWDSSPTLTPSARSGKTPPRPAAPVRHCGSTAACIRPTSSPPTAPSAA</sequence>
<feature type="compositionally biased region" description="Basic and acidic residues" evidence="1">
    <location>
        <begin position="132"/>
        <end position="145"/>
    </location>
</feature>
<dbReference type="AlphaFoldDB" id="A0A9W6S261"/>
<feature type="region of interest" description="Disordered" evidence="1">
    <location>
        <begin position="64"/>
        <end position="88"/>
    </location>
</feature>
<reference evidence="2" key="1">
    <citation type="submission" date="2023-03" db="EMBL/GenBank/DDBJ databases">
        <title>Actinoallomurus iriomotensis NBRC 103684.</title>
        <authorList>
            <person name="Ichikawa N."/>
            <person name="Sato H."/>
            <person name="Tonouchi N."/>
        </authorList>
    </citation>
    <scope>NUCLEOTIDE SEQUENCE</scope>
    <source>
        <strain evidence="2">NBRC 103684</strain>
    </source>
</reference>
<dbReference type="SUPFAM" id="SSF56112">
    <property type="entry name" value="Protein kinase-like (PK-like)"/>
    <property type="match status" value="1"/>
</dbReference>
<gene>
    <name evidence="2" type="ORF">Airi02_039730</name>
</gene>
<dbReference type="Gene3D" id="3.30.200.20">
    <property type="entry name" value="Phosphorylase Kinase, domain 1"/>
    <property type="match status" value="1"/>
</dbReference>
<name>A0A9W6S261_9ACTN</name>
<dbReference type="InterPro" id="IPR011009">
    <property type="entry name" value="Kinase-like_dom_sf"/>
</dbReference>
<dbReference type="EMBL" id="BSTK01000005">
    <property type="protein sequence ID" value="GLY86044.1"/>
    <property type="molecule type" value="Genomic_DNA"/>
</dbReference>